<dbReference type="EMBL" id="AOGE01000038">
    <property type="protein sequence ID" value="ELT48371.1"/>
    <property type="molecule type" value="Genomic_DNA"/>
</dbReference>
<proteinExistence type="predicted"/>
<dbReference type="AlphaFoldDB" id="M5JXS8"/>
<accession>M5JXS8</accession>
<dbReference type="Proteomes" id="UP000011971">
    <property type="component" value="Unassembled WGS sequence"/>
</dbReference>
<protein>
    <submittedName>
        <fullName evidence="1">Uncharacterized protein</fullName>
    </submittedName>
</protein>
<name>M5JXS8_9HYPH</name>
<evidence type="ECO:0000313" key="2">
    <source>
        <dbReference type="Proteomes" id="UP000011971"/>
    </source>
</evidence>
<gene>
    <name evidence="1" type="ORF">D584_14614</name>
</gene>
<evidence type="ECO:0000313" key="1">
    <source>
        <dbReference type="EMBL" id="ELT48371.1"/>
    </source>
</evidence>
<comment type="caution">
    <text evidence="1">The sequence shown here is derived from an EMBL/GenBank/DDBJ whole genome shotgun (WGS) entry which is preliminary data.</text>
</comment>
<organism evidence="1 2">
    <name type="scientific">Brucella intermedia M86</name>
    <dbReference type="NCBI Taxonomy" id="1234597"/>
    <lineage>
        <taxon>Bacteria</taxon>
        <taxon>Pseudomonadati</taxon>
        <taxon>Pseudomonadota</taxon>
        <taxon>Alphaproteobacteria</taxon>
        <taxon>Hyphomicrobiales</taxon>
        <taxon>Brucellaceae</taxon>
        <taxon>Brucella/Ochrobactrum group</taxon>
        <taxon>Brucella</taxon>
    </lineage>
</organism>
<sequence length="82" mass="9821">MGFLANARTRVNRFAFDEYSSNCIEQWKFFLRTRGKKQIYYSAVETPGQKIRFFTVTRQRHTYLLKTNSSEFVTFLKNFDAC</sequence>
<reference evidence="1 2" key="1">
    <citation type="journal article" date="2013" name="Gut Pathog.">
        <title>Draft genome of Ochrobactrum intermedium strain M86 isolated from non-ulcer dyspeptic individual from India.</title>
        <authorList>
            <person name="Kulkarni G."/>
            <person name="Dhotre D."/>
            <person name="Dharne M."/>
            <person name="Shetty S."/>
            <person name="Chowdhury S."/>
            <person name="Misra V."/>
            <person name="Misra S."/>
            <person name="Patole M."/>
            <person name="Shouche Y."/>
        </authorList>
    </citation>
    <scope>NUCLEOTIDE SEQUENCE [LARGE SCALE GENOMIC DNA]</scope>
    <source>
        <strain evidence="1 2">M86</strain>
    </source>
</reference>